<sequence>MRVTALARLRRAIVGGLAASTIAAAGLLSAQAPASADTLSVEITTPSGYSVPTSLADPTSGLSDITSAFSPIYYVLGYFDSLYNHRYGDQCSYVVQAKVDAKGAANPVTFTVHKDGGGTRVLGQSTPSGNLATIHWTPGAPGIYTINASQGDQGIDSPNVTAQVGTGVPIPSTAADIPFNGTCFVALPNHPWW</sequence>
<evidence type="ECO:0000313" key="3">
    <source>
        <dbReference type="Proteomes" id="UP000621454"/>
    </source>
</evidence>
<reference evidence="2" key="1">
    <citation type="journal article" date="2014" name="Int. J. Syst. Evol. Microbiol.">
        <title>Complete genome sequence of Corynebacterium casei LMG S-19264T (=DSM 44701T), isolated from a smear-ripened cheese.</title>
        <authorList>
            <consortium name="US DOE Joint Genome Institute (JGI-PGF)"/>
            <person name="Walter F."/>
            <person name="Albersmeier A."/>
            <person name="Kalinowski J."/>
            <person name="Ruckert C."/>
        </authorList>
    </citation>
    <scope>NUCLEOTIDE SEQUENCE</scope>
    <source>
        <strain evidence="2">CGMCC 1.12827</strain>
    </source>
</reference>
<feature type="signal peptide" evidence="1">
    <location>
        <begin position="1"/>
        <end position="36"/>
    </location>
</feature>
<feature type="chain" id="PRO_5036919398" evidence="1">
    <location>
        <begin position="37"/>
        <end position="193"/>
    </location>
</feature>
<dbReference type="RefSeq" id="WP_188588329.1">
    <property type="nucleotide sequence ID" value="NZ_BMGC01000040.1"/>
</dbReference>
<evidence type="ECO:0000313" key="2">
    <source>
        <dbReference type="EMBL" id="GGB44933.1"/>
    </source>
</evidence>
<dbReference type="Proteomes" id="UP000621454">
    <property type="component" value="Unassembled WGS sequence"/>
</dbReference>
<gene>
    <name evidence="2" type="ORF">GCM10011489_35470</name>
</gene>
<keyword evidence="1" id="KW-0732">Signal</keyword>
<proteinExistence type="predicted"/>
<keyword evidence="3" id="KW-1185">Reference proteome</keyword>
<dbReference type="AlphaFoldDB" id="A0A916X0D8"/>
<name>A0A916X0D8_9ACTN</name>
<reference evidence="2" key="2">
    <citation type="submission" date="2020-09" db="EMBL/GenBank/DDBJ databases">
        <authorList>
            <person name="Sun Q."/>
            <person name="Zhou Y."/>
        </authorList>
    </citation>
    <scope>NUCLEOTIDE SEQUENCE</scope>
    <source>
        <strain evidence="2">CGMCC 1.12827</strain>
    </source>
</reference>
<evidence type="ECO:0000256" key="1">
    <source>
        <dbReference type="SAM" id="SignalP"/>
    </source>
</evidence>
<protein>
    <submittedName>
        <fullName evidence="2">Uncharacterized protein</fullName>
    </submittedName>
</protein>
<organism evidence="2 3">
    <name type="scientific">Gordonia jinhuaensis</name>
    <dbReference type="NCBI Taxonomy" id="1517702"/>
    <lineage>
        <taxon>Bacteria</taxon>
        <taxon>Bacillati</taxon>
        <taxon>Actinomycetota</taxon>
        <taxon>Actinomycetes</taxon>
        <taxon>Mycobacteriales</taxon>
        <taxon>Gordoniaceae</taxon>
        <taxon>Gordonia</taxon>
    </lineage>
</organism>
<dbReference type="EMBL" id="BMGC01000040">
    <property type="protein sequence ID" value="GGB44933.1"/>
    <property type="molecule type" value="Genomic_DNA"/>
</dbReference>
<comment type="caution">
    <text evidence="2">The sequence shown here is derived from an EMBL/GenBank/DDBJ whole genome shotgun (WGS) entry which is preliminary data.</text>
</comment>
<accession>A0A916X0D8</accession>